<proteinExistence type="predicted"/>
<dbReference type="AlphaFoldDB" id="A0A1R3H4P9"/>
<dbReference type="EMBL" id="AWUE01020841">
    <property type="protein sequence ID" value="OMO65338.1"/>
    <property type="molecule type" value="Genomic_DNA"/>
</dbReference>
<dbReference type="GO" id="GO:0019005">
    <property type="term" value="C:SCF ubiquitin ligase complex"/>
    <property type="evidence" value="ECO:0007669"/>
    <property type="project" value="TreeGrafter"/>
</dbReference>
<reference evidence="2" key="1">
    <citation type="submission" date="2013-09" db="EMBL/GenBank/DDBJ databases">
        <title>Corchorus olitorius genome sequencing.</title>
        <authorList>
            <person name="Alam M."/>
            <person name="Haque M.S."/>
            <person name="Islam M.S."/>
            <person name="Emdad E.M."/>
            <person name="Islam M.M."/>
            <person name="Ahmed B."/>
            <person name="Halim A."/>
            <person name="Hossen Q.M.M."/>
            <person name="Hossain M.Z."/>
            <person name="Ahmed R."/>
            <person name="Khan M.M."/>
            <person name="Islam R."/>
            <person name="Rashid M.M."/>
            <person name="Khan S.A."/>
            <person name="Rahman M.S."/>
            <person name="Alam M."/>
            <person name="Yahiya A.S."/>
            <person name="Khan M.S."/>
            <person name="Azam M.S."/>
            <person name="Haque T."/>
            <person name="Lashkar M.Z.H."/>
            <person name="Akhand A.I."/>
            <person name="Morshed G."/>
            <person name="Roy S."/>
            <person name="Uddin K.S."/>
            <person name="Rabeya T."/>
            <person name="Hossain A.S."/>
            <person name="Chowdhury A."/>
            <person name="Snigdha A.R."/>
            <person name="Mortoza M.S."/>
            <person name="Matin S.A."/>
            <person name="Hoque S.M.E."/>
            <person name="Islam M.K."/>
            <person name="Roy D.K."/>
            <person name="Haider R."/>
            <person name="Moosa M.M."/>
            <person name="Elias S.M."/>
            <person name="Hasan A.M."/>
            <person name="Jahan S."/>
            <person name="Shafiuddin M."/>
            <person name="Mahmood N."/>
            <person name="Shommy N.S."/>
        </authorList>
    </citation>
    <scope>NUCLEOTIDE SEQUENCE [LARGE SCALE GENOMIC DNA]</scope>
    <source>
        <strain evidence="2">cv. O-4</strain>
    </source>
</reference>
<dbReference type="SMART" id="SM00367">
    <property type="entry name" value="LRR_CC"/>
    <property type="match status" value="9"/>
</dbReference>
<evidence type="ECO:0000313" key="2">
    <source>
        <dbReference type="Proteomes" id="UP000187203"/>
    </source>
</evidence>
<protein>
    <submittedName>
        <fullName evidence="1">Leucine-rich repeat, cysteine-containing subtype</fullName>
    </submittedName>
</protein>
<dbReference type="SUPFAM" id="SSF52047">
    <property type="entry name" value="RNI-like"/>
    <property type="match status" value="2"/>
</dbReference>
<organism evidence="1 2">
    <name type="scientific">Corchorus olitorius</name>
    <dbReference type="NCBI Taxonomy" id="93759"/>
    <lineage>
        <taxon>Eukaryota</taxon>
        <taxon>Viridiplantae</taxon>
        <taxon>Streptophyta</taxon>
        <taxon>Embryophyta</taxon>
        <taxon>Tracheophyta</taxon>
        <taxon>Spermatophyta</taxon>
        <taxon>Magnoliopsida</taxon>
        <taxon>eudicotyledons</taxon>
        <taxon>Gunneridae</taxon>
        <taxon>Pentapetalae</taxon>
        <taxon>rosids</taxon>
        <taxon>malvids</taxon>
        <taxon>Malvales</taxon>
        <taxon>Malvaceae</taxon>
        <taxon>Grewioideae</taxon>
        <taxon>Apeibeae</taxon>
        <taxon>Corchorus</taxon>
    </lineage>
</organism>
<sequence length="588" mass="66040">MSKLLKLGVAEGMPSECWELAFNRLNEDDLKSVSLVCKDFLATSNLVKKRLKPKHLDVTLLSRHLKRFTQLKEIDFRGFKGNLDEAICEMARSSGLVCLETLCFAGKSFKTQSLRKLGSNPNMKKNLKHLNCGGTKRLHDKDLVVIANLFPNLEQLNIKNFRPTAGKHIFTDYGIESLASKLKVLKKLFIAGAHLFTDQSVIALSLNCAFLEHVVIHGLPKVNDSVKVTEHGIGLLRNRPNLKHLSIARINKSLSNITIENSISHAKSLISLCFYCMDISDKLLMEIGKAKLQLKRFQIVFCRGFTGSGLCMLDYKYLHHLCIRNHFNAEILDLDEGIREIILKGDDHVANLTCIDISSFEVTTSTLFLLSTKCCSLVEIRFCGAKLSGQDNNIPLSKNHKLQKLHLCHSDDITDELLEQIGHILPSLKLLSLDGCFRVTSRGIEAILKSCKYITELNLRGYTKAKMMEANSEVAQVNLEELILEDSAIDDEGLAVIATKCPQLVHINLRGCREVTTNGIKQMVKNIKTLRRFTVGSDSEKVSVELLEWMLSTGYLASLKEIRFPKQTILTKGLKEAFMDRGCIMYFG</sequence>
<dbReference type="GO" id="GO:0031146">
    <property type="term" value="P:SCF-dependent proteasomal ubiquitin-dependent protein catabolic process"/>
    <property type="evidence" value="ECO:0007669"/>
    <property type="project" value="TreeGrafter"/>
</dbReference>
<comment type="caution">
    <text evidence="1">The sequence shown here is derived from an EMBL/GenBank/DDBJ whole genome shotgun (WGS) entry which is preliminary data.</text>
</comment>
<dbReference type="OrthoDB" id="6066220at2759"/>
<dbReference type="PANTHER" id="PTHR13318:SF190">
    <property type="entry name" value="PARTNER OF PAIRED, ISOFORM B"/>
    <property type="match status" value="1"/>
</dbReference>
<dbReference type="InterPro" id="IPR036047">
    <property type="entry name" value="F-box-like_dom_sf"/>
</dbReference>
<dbReference type="InterPro" id="IPR006553">
    <property type="entry name" value="Leu-rich_rpt_Cys-con_subtyp"/>
</dbReference>
<accession>A0A1R3H4P9</accession>
<dbReference type="Proteomes" id="UP000187203">
    <property type="component" value="Unassembled WGS sequence"/>
</dbReference>
<evidence type="ECO:0000313" key="1">
    <source>
        <dbReference type="EMBL" id="OMO65338.1"/>
    </source>
</evidence>
<keyword evidence="2" id="KW-1185">Reference proteome</keyword>
<dbReference type="Gene3D" id="3.80.10.10">
    <property type="entry name" value="Ribonuclease Inhibitor"/>
    <property type="match status" value="3"/>
</dbReference>
<dbReference type="PANTHER" id="PTHR13318">
    <property type="entry name" value="PARTNER OF PAIRED, ISOFORM B-RELATED"/>
    <property type="match status" value="1"/>
</dbReference>
<name>A0A1R3H4P9_9ROSI</name>
<dbReference type="InterPro" id="IPR032675">
    <property type="entry name" value="LRR_dom_sf"/>
</dbReference>
<dbReference type="SUPFAM" id="SSF81383">
    <property type="entry name" value="F-box domain"/>
    <property type="match status" value="1"/>
</dbReference>
<dbReference type="STRING" id="93759.A0A1R3H4P9"/>
<gene>
    <name evidence="1" type="ORF">COLO4_31329</name>
</gene>